<proteinExistence type="predicted"/>
<keyword evidence="1" id="KW-0238">DNA-binding</keyword>
<accession>A0ABS2RDG2</accession>
<dbReference type="EMBL" id="JAFBFH010000068">
    <property type="protein sequence ID" value="MBM7717681.1"/>
    <property type="molecule type" value="Genomic_DNA"/>
</dbReference>
<dbReference type="RefSeq" id="WP_077110260.1">
    <property type="nucleotide sequence ID" value="NZ_JAFBFH010000068.1"/>
</dbReference>
<dbReference type="InterPro" id="IPR036390">
    <property type="entry name" value="WH_DNA-bd_sf"/>
</dbReference>
<evidence type="ECO:0000313" key="1">
    <source>
        <dbReference type="EMBL" id="MBM7717681.1"/>
    </source>
</evidence>
<dbReference type="SUPFAM" id="SSF46785">
    <property type="entry name" value="Winged helix' DNA-binding domain"/>
    <property type="match status" value="1"/>
</dbReference>
<dbReference type="Gene3D" id="1.10.10.10">
    <property type="entry name" value="Winged helix-like DNA-binding domain superfamily/Winged helix DNA-binding domain"/>
    <property type="match status" value="1"/>
</dbReference>
<reference evidence="1 2" key="1">
    <citation type="submission" date="2021-01" db="EMBL/GenBank/DDBJ databases">
        <title>Genomic Encyclopedia of Type Strains, Phase IV (KMG-IV): sequencing the most valuable type-strain genomes for metagenomic binning, comparative biology and taxonomic classification.</title>
        <authorList>
            <person name="Goeker M."/>
        </authorList>
    </citation>
    <scope>NUCLEOTIDE SEQUENCE [LARGE SCALE GENOMIC DNA]</scope>
    <source>
        <strain evidence="1 2">DSM 105453</strain>
    </source>
</reference>
<sequence>MEEKEKKAQQYPFKIDEYYSPGLNSLKRIYTQHPKFNGNTRLIYELLYDHWNPEYGYAFPDQWELARESGISRASVNNQIKILEELDLIRVEKTKVSTRTNNVYYINKPLTTIEEFYSKFPEIRAAAEERIRKIDEEEESLKQKSWSEKDEPKRKIVKIDVKKPKVKAVPDKSFDVLANWL</sequence>
<dbReference type="InterPro" id="IPR036388">
    <property type="entry name" value="WH-like_DNA-bd_sf"/>
</dbReference>
<protein>
    <submittedName>
        <fullName evidence="1">DNA-binding MarR family transcriptional regulator</fullName>
    </submittedName>
</protein>
<gene>
    <name evidence="1" type="ORF">JOC94_004712</name>
</gene>
<dbReference type="GO" id="GO:0003677">
    <property type="term" value="F:DNA binding"/>
    <property type="evidence" value="ECO:0007669"/>
    <property type="project" value="UniProtKB-KW"/>
</dbReference>
<dbReference type="Proteomes" id="UP000823485">
    <property type="component" value="Unassembled WGS sequence"/>
</dbReference>
<evidence type="ECO:0000313" key="2">
    <source>
        <dbReference type="Proteomes" id="UP000823485"/>
    </source>
</evidence>
<name>A0ABS2RDG2_9BACI</name>
<keyword evidence="2" id="KW-1185">Reference proteome</keyword>
<comment type="caution">
    <text evidence="1">The sequence shown here is derived from an EMBL/GenBank/DDBJ whole genome shotgun (WGS) entry which is preliminary data.</text>
</comment>
<organism evidence="1 2">
    <name type="scientific">Siminovitchia thermophila</name>
    <dbReference type="NCBI Taxonomy" id="1245522"/>
    <lineage>
        <taxon>Bacteria</taxon>
        <taxon>Bacillati</taxon>
        <taxon>Bacillota</taxon>
        <taxon>Bacilli</taxon>
        <taxon>Bacillales</taxon>
        <taxon>Bacillaceae</taxon>
        <taxon>Siminovitchia</taxon>
    </lineage>
</organism>
<dbReference type="Pfam" id="PF13730">
    <property type="entry name" value="HTH_36"/>
    <property type="match status" value="1"/>
</dbReference>